<organism evidence="2 3">
    <name type="scientific">Lactarius akahatsu</name>
    <dbReference type="NCBI Taxonomy" id="416441"/>
    <lineage>
        <taxon>Eukaryota</taxon>
        <taxon>Fungi</taxon>
        <taxon>Dikarya</taxon>
        <taxon>Basidiomycota</taxon>
        <taxon>Agaricomycotina</taxon>
        <taxon>Agaricomycetes</taxon>
        <taxon>Russulales</taxon>
        <taxon>Russulaceae</taxon>
        <taxon>Lactarius</taxon>
    </lineage>
</organism>
<keyword evidence="3" id="KW-1185">Reference proteome</keyword>
<dbReference type="InterPro" id="IPR031350">
    <property type="entry name" value="Goodbye_dom"/>
</dbReference>
<sequence length="281" mass="31193">MSNFQSILDAVDKYTEQTGISLKENPFADKVKGCDSPGAVLFLLQENLEAFKGYRDQNRRFIDCLGPVVQFVHAFSGILCEATSLVPFQPAKLIFVGIGVLFTAADEVSASYDALLELFECIGNFLKRLHIYTEISLDPLMMDVVAKIMVELISILALAKKQINRGRLKQFAKKLLGDSEIETILKRLDRLTREEAHMTAAQTLAVVHGLLNNMKVVMDGGEASTSAIRRTLITMQEVANEINKMRRASSHLHLVAWGVYLSHRRPVTNECQGLDLASGPV</sequence>
<dbReference type="Proteomes" id="UP001201163">
    <property type="component" value="Unassembled WGS sequence"/>
</dbReference>
<evidence type="ECO:0000259" key="1">
    <source>
        <dbReference type="Pfam" id="PF17109"/>
    </source>
</evidence>
<name>A0AAD4QA50_9AGAM</name>
<accession>A0AAD4QA50</accession>
<gene>
    <name evidence="2" type="ORF">EDB92DRAFT_1889126</name>
</gene>
<evidence type="ECO:0000313" key="2">
    <source>
        <dbReference type="EMBL" id="KAH8983861.1"/>
    </source>
</evidence>
<comment type="caution">
    <text evidence="2">The sequence shown here is derived from an EMBL/GenBank/DDBJ whole genome shotgun (WGS) entry which is preliminary data.</text>
</comment>
<dbReference type="Pfam" id="PF17109">
    <property type="entry name" value="Goodbye"/>
    <property type="match status" value="1"/>
</dbReference>
<reference evidence="2" key="1">
    <citation type="submission" date="2022-01" db="EMBL/GenBank/DDBJ databases">
        <title>Comparative genomics reveals a dynamic genome evolution in the ectomycorrhizal milk-cap (Lactarius) mushrooms.</title>
        <authorList>
            <consortium name="DOE Joint Genome Institute"/>
            <person name="Lebreton A."/>
            <person name="Tang N."/>
            <person name="Kuo A."/>
            <person name="LaButti K."/>
            <person name="Drula E."/>
            <person name="Barry K."/>
            <person name="Clum A."/>
            <person name="Lipzen A."/>
            <person name="Mousain D."/>
            <person name="Ng V."/>
            <person name="Wang R."/>
            <person name="Wang X."/>
            <person name="Dai Y."/>
            <person name="Henrissat B."/>
            <person name="Grigoriev I.V."/>
            <person name="Guerin-Laguette A."/>
            <person name="Yu F."/>
            <person name="Martin F.M."/>
        </authorList>
    </citation>
    <scope>NUCLEOTIDE SEQUENCE</scope>
    <source>
        <strain evidence="2">QP</strain>
    </source>
</reference>
<dbReference type="EMBL" id="JAKELL010000083">
    <property type="protein sequence ID" value="KAH8983861.1"/>
    <property type="molecule type" value="Genomic_DNA"/>
</dbReference>
<dbReference type="AlphaFoldDB" id="A0AAD4QA50"/>
<feature type="domain" description="Fungal STAND N-terminal Goodbye" evidence="1">
    <location>
        <begin position="9"/>
        <end position="132"/>
    </location>
</feature>
<protein>
    <recommendedName>
        <fullName evidence="1">Fungal STAND N-terminal Goodbye domain-containing protein</fullName>
    </recommendedName>
</protein>
<proteinExistence type="predicted"/>
<evidence type="ECO:0000313" key="3">
    <source>
        <dbReference type="Proteomes" id="UP001201163"/>
    </source>
</evidence>